<dbReference type="InterPro" id="IPR016174">
    <property type="entry name" value="Di-haem_cyt_TM"/>
</dbReference>
<evidence type="ECO:0000259" key="2">
    <source>
        <dbReference type="PROSITE" id="PS51002"/>
    </source>
</evidence>
<evidence type="ECO:0000313" key="3">
    <source>
        <dbReference type="EMBL" id="KAK8930859.1"/>
    </source>
</evidence>
<proteinExistence type="predicted"/>
<dbReference type="SUPFAM" id="SSF81342">
    <property type="entry name" value="Transmembrane di-heme cytochromes"/>
    <property type="match status" value="1"/>
</dbReference>
<dbReference type="Gene3D" id="1.20.810.10">
    <property type="entry name" value="Cytochrome Bc1 Complex, Chain C"/>
    <property type="match status" value="1"/>
</dbReference>
<dbReference type="InterPro" id="IPR005797">
    <property type="entry name" value="Cyt_b/b6_N"/>
</dbReference>
<protein>
    <submittedName>
        <fullName evidence="3">Cytochrome b6</fullName>
    </submittedName>
</protein>
<dbReference type="GO" id="GO:0009055">
    <property type="term" value="F:electron transfer activity"/>
    <property type="evidence" value="ECO:0007669"/>
    <property type="project" value="InterPro"/>
</dbReference>
<evidence type="ECO:0000256" key="1">
    <source>
        <dbReference type="SAM" id="Phobius"/>
    </source>
</evidence>
<dbReference type="Pfam" id="PF00033">
    <property type="entry name" value="Cytochrome_B"/>
    <property type="match status" value="1"/>
</dbReference>
<keyword evidence="4" id="KW-1185">Reference proteome</keyword>
<dbReference type="InterPro" id="IPR027387">
    <property type="entry name" value="Cytb/b6-like_sf"/>
</dbReference>
<dbReference type="GO" id="GO:0022904">
    <property type="term" value="P:respiratory electron transport chain"/>
    <property type="evidence" value="ECO:0007669"/>
    <property type="project" value="InterPro"/>
</dbReference>
<keyword evidence="1" id="KW-0472">Membrane</keyword>
<organism evidence="3 4">
    <name type="scientific">Platanthera zijinensis</name>
    <dbReference type="NCBI Taxonomy" id="2320716"/>
    <lineage>
        <taxon>Eukaryota</taxon>
        <taxon>Viridiplantae</taxon>
        <taxon>Streptophyta</taxon>
        <taxon>Embryophyta</taxon>
        <taxon>Tracheophyta</taxon>
        <taxon>Spermatophyta</taxon>
        <taxon>Magnoliopsida</taxon>
        <taxon>Liliopsida</taxon>
        <taxon>Asparagales</taxon>
        <taxon>Orchidaceae</taxon>
        <taxon>Orchidoideae</taxon>
        <taxon>Orchideae</taxon>
        <taxon>Orchidinae</taxon>
        <taxon>Platanthera</taxon>
    </lineage>
</organism>
<sequence length="76" mass="8479">MTSILVQVATGFAITLYNRPTVTKVFSSVQYMTEANFGWLIQSVHLWSASMMVIMMILHVFIVYLTVLTASFGITG</sequence>
<reference evidence="3 4" key="1">
    <citation type="journal article" date="2022" name="Nat. Plants">
        <title>Genomes of leafy and leafless Platanthera orchids illuminate the evolution of mycoheterotrophy.</title>
        <authorList>
            <person name="Li M.H."/>
            <person name="Liu K.W."/>
            <person name="Li Z."/>
            <person name="Lu H.C."/>
            <person name="Ye Q.L."/>
            <person name="Zhang D."/>
            <person name="Wang J.Y."/>
            <person name="Li Y.F."/>
            <person name="Zhong Z.M."/>
            <person name="Liu X."/>
            <person name="Yu X."/>
            <person name="Liu D.K."/>
            <person name="Tu X.D."/>
            <person name="Liu B."/>
            <person name="Hao Y."/>
            <person name="Liao X.Y."/>
            <person name="Jiang Y.T."/>
            <person name="Sun W.H."/>
            <person name="Chen J."/>
            <person name="Chen Y.Q."/>
            <person name="Ai Y."/>
            <person name="Zhai J.W."/>
            <person name="Wu S.S."/>
            <person name="Zhou Z."/>
            <person name="Hsiao Y.Y."/>
            <person name="Wu W.L."/>
            <person name="Chen Y.Y."/>
            <person name="Lin Y.F."/>
            <person name="Hsu J.L."/>
            <person name="Li C.Y."/>
            <person name="Wang Z.W."/>
            <person name="Zhao X."/>
            <person name="Zhong W.Y."/>
            <person name="Ma X.K."/>
            <person name="Ma L."/>
            <person name="Huang J."/>
            <person name="Chen G.Z."/>
            <person name="Huang M.Z."/>
            <person name="Huang L."/>
            <person name="Peng D.H."/>
            <person name="Luo Y.B."/>
            <person name="Zou S.Q."/>
            <person name="Chen S.P."/>
            <person name="Lan S."/>
            <person name="Tsai W.C."/>
            <person name="Van de Peer Y."/>
            <person name="Liu Z.J."/>
        </authorList>
    </citation>
    <scope>NUCLEOTIDE SEQUENCE [LARGE SCALE GENOMIC DNA]</scope>
    <source>
        <strain evidence="3">Lor287</strain>
    </source>
</reference>
<dbReference type="AlphaFoldDB" id="A0AAP0B781"/>
<dbReference type="GO" id="GO:0016020">
    <property type="term" value="C:membrane"/>
    <property type="evidence" value="ECO:0007669"/>
    <property type="project" value="InterPro"/>
</dbReference>
<gene>
    <name evidence="3" type="primary">petB</name>
    <name evidence="3" type="ORF">KSP39_PZI016117</name>
</gene>
<dbReference type="EMBL" id="JBBWWQ010000014">
    <property type="protein sequence ID" value="KAK8930859.1"/>
    <property type="molecule type" value="Genomic_DNA"/>
</dbReference>
<dbReference type="PANTHER" id="PTHR19271:SF16">
    <property type="entry name" value="CYTOCHROME B"/>
    <property type="match status" value="1"/>
</dbReference>
<dbReference type="PROSITE" id="PS51002">
    <property type="entry name" value="CYTB_NTER"/>
    <property type="match status" value="1"/>
</dbReference>
<accession>A0AAP0B781</accession>
<keyword evidence="1" id="KW-0812">Transmembrane</keyword>
<keyword evidence="1" id="KW-1133">Transmembrane helix</keyword>
<comment type="caution">
    <text evidence="3">The sequence shown here is derived from an EMBL/GenBank/DDBJ whole genome shotgun (WGS) entry which is preliminary data.</text>
</comment>
<name>A0AAP0B781_9ASPA</name>
<dbReference type="Proteomes" id="UP001418222">
    <property type="component" value="Unassembled WGS sequence"/>
</dbReference>
<dbReference type="GO" id="GO:0005737">
    <property type="term" value="C:cytoplasm"/>
    <property type="evidence" value="ECO:0007669"/>
    <property type="project" value="UniProtKB-ARBA"/>
</dbReference>
<dbReference type="PANTHER" id="PTHR19271">
    <property type="entry name" value="CYTOCHROME B"/>
    <property type="match status" value="1"/>
</dbReference>
<dbReference type="GO" id="GO:0016491">
    <property type="term" value="F:oxidoreductase activity"/>
    <property type="evidence" value="ECO:0007669"/>
    <property type="project" value="InterPro"/>
</dbReference>
<feature type="domain" description="Cytochrome b/b6 N-terminal region profile" evidence="2">
    <location>
        <begin position="1"/>
        <end position="76"/>
    </location>
</feature>
<evidence type="ECO:0000313" key="4">
    <source>
        <dbReference type="Proteomes" id="UP001418222"/>
    </source>
</evidence>
<feature type="transmembrane region" description="Helical" evidence="1">
    <location>
        <begin position="51"/>
        <end position="74"/>
    </location>
</feature>